<keyword evidence="2" id="KW-1185">Reference proteome</keyword>
<sequence>MTANEKKPRSQSPVKALIDDARAGRLSVRMDLEKFVYLDRDCNFFKLGIRNIQQLMTQVSQQEHWGLGEGHVPDDGRDLVSSKTMVKRWREKSRGSENSVYAVLDSHFQTVDDFQTLFRAIREQITAQDQDLAAQYKQLEATLPQQSPAPQRLLGALGMHVD</sequence>
<organism evidence="1 2">
    <name type="scientific">Nocardia nova SH22a</name>
    <dbReference type="NCBI Taxonomy" id="1415166"/>
    <lineage>
        <taxon>Bacteria</taxon>
        <taxon>Bacillati</taxon>
        <taxon>Actinomycetota</taxon>
        <taxon>Actinomycetes</taxon>
        <taxon>Mycobacteriales</taxon>
        <taxon>Nocardiaceae</taxon>
        <taxon>Nocardia</taxon>
    </lineage>
</organism>
<evidence type="ECO:0000313" key="2">
    <source>
        <dbReference type="Proteomes" id="UP000019150"/>
    </source>
</evidence>
<name>W5TQ38_9NOCA</name>
<dbReference type="OrthoDB" id="4549006at2"/>
<proteinExistence type="predicted"/>
<dbReference type="STRING" id="1415166.NONO_c62980"/>
<dbReference type="HOGENOM" id="CLU_138496_0_0_11"/>
<evidence type="ECO:0000313" key="1">
    <source>
        <dbReference type="EMBL" id="AHH21068.1"/>
    </source>
</evidence>
<dbReference type="Proteomes" id="UP000019150">
    <property type="component" value="Chromosome"/>
</dbReference>
<dbReference type="eggNOG" id="ENOG502ZZAQ">
    <property type="taxonomic scope" value="Bacteria"/>
</dbReference>
<dbReference type="RefSeq" id="WP_038551007.1">
    <property type="nucleotide sequence ID" value="NZ_CP006850.1"/>
</dbReference>
<dbReference type="EMBL" id="CP006850">
    <property type="protein sequence ID" value="AHH21068.1"/>
    <property type="molecule type" value="Genomic_DNA"/>
</dbReference>
<gene>
    <name evidence="1" type="ORF">NONO_c62980</name>
</gene>
<dbReference type="PATRIC" id="fig|1415166.3.peg.6469"/>
<reference evidence="1 2" key="1">
    <citation type="journal article" date="2014" name="Appl. Environ. Microbiol.">
        <title>Insights into the Microbial Degradation of Rubber and Gutta-Percha by Analysis of the Complete Genome of Nocardia nova SH22a.</title>
        <authorList>
            <person name="Luo Q."/>
            <person name="Hiessl S."/>
            <person name="Poehlein A."/>
            <person name="Daniel R."/>
            <person name="Steinbuchel A."/>
        </authorList>
    </citation>
    <scope>NUCLEOTIDE SEQUENCE [LARGE SCALE GENOMIC DNA]</scope>
    <source>
        <strain evidence="1">SH22a</strain>
    </source>
</reference>
<protein>
    <submittedName>
        <fullName evidence="1">Uncharacterized protein</fullName>
    </submittedName>
</protein>
<dbReference type="KEGG" id="nno:NONO_c62980"/>
<dbReference type="AlphaFoldDB" id="W5TQ38"/>
<accession>W5TQ38</accession>